<dbReference type="GO" id="GO:0005524">
    <property type="term" value="F:ATP binding"/>
    <property type="evidence" value="ECO:0007669"/>
    <property type="project" value="UniProtKB-KW"/>
</dbReference>
<evidence type="ECO:0000256" key="7">
    <source>
        <dbReference type="ARBA" id="ARBA00022777"/>
    </source>
</evidence>
<comment type="caution">
    <text evidence="14">The sequence shown here is derived from an EMBL/GenBank/DDBJ whole genome shotgun (WGS) entry which is preliminary data.</text>
</comment>
<sequence length="571" mass="65760">MKKTKSLREKLIPAFLLASLLSITMFAVLSQIRMRINMKQSLDDRIQGGLNKADQCLDMILDKYETILYDLCTDDEVVETAEKLNEDQDDLTVNSSQFRRYLSHTSNRNTGMEGVLLVLKNGKKIFYDHNSSSSANSSWMNTLQIPSFQGTMIYQAPDQPVIIGEKEVAIFQVVRKIVDYRDIHKEIGTITLSIDEKVLEDSVYNGEDNRIYICQDDKVISAPDKSLIGKVISELNTKGYRVTERMNEKSGWSIYYFQSLQRYKRAVLEQGSFWIIVTLGTIVILALLTYYFTRPVIKSVDKIVGVMNEAEKGDFMVRIPVEDDMTREVQRIALGFNELMEKIDELISQVKQAVLEQKNAELYALEAQIDPHFLYNTLDTINWKAIEREEYEISDMVGALADILRYAVKNAGGETNIQRELYWLEQYMLLQSAKLGKPLKTVIEAPEHIRRYKIHKLLLQPFVENAIKYAFKNKVGECILKIRIEDADGQIHIVIEDNGRGLSLETLALLNNEMADMDDHLGIVNVRKRLQLYYPGEANIYFESRPNKYTKVHLFIPAAEEDEDENRNRGR</sequence>
<dbReference type="PANTHER" id="PTHR34220">
    <property type="entry name" value="SENSOR HISTIDINE KINASE YPDA"/>
    <property type="match status" value="1"/>
</dbReference>
<keyword evidence="10" id="KW-0902">Two-component regulatory system</keyword>
<evidence type="ECO:0000256" key="3">
    <source>
        <dbReference type="ARBA" id="ARBA00022553"/>
    </source>
</evidence>
<keyword evidence="11 12" id="KW-0472">Membrane</keyword>
<dbReference type="InterPro" id="IPR010559">
    <property type="entry name" value="Sig_transdc_His_kin_internal"/>
</dbReference>
<protein>
    <submittedName>
        <fullName evidence="14">Putative sensor-like histidine kinase</fullName>
        <ecNumber evidence="14">2.7.13.3</ecNumber>
    </submittedName>
</protein>
<evidence type="ECO:0000256" key="4">
    <source>
        <dbReference type="ARBA" id="ARBA00022679"/>
    </source>
</evidence>
<keyword evidence="3" id="KW-0597">Phosphoprotein</keyword>
<dbReference type="Gene3D" id="6.10.340.10">
    <property type="match status" value="1"/>
</dbReference>
<evidence type="ECO:0000256" key="10">
    <source>
        <dbReference type="ARBA" id="ARBA00023012"/>
    </source>
</evidence>
<keyword evidence="15" id="KW-1185">Reference proteome</keyword>
<evidence type="ECO:0000256" key="9">
    <source>
        <dbReference type="ARBA" id="ARBA00022989"/>
    </source>
</evidence>
<evidence type="ECO:0000256" key="8">
    <source>
        <dbReference type="ARBA" id="ARBA00022840"/>
    </source>
</evidence>
<organism evidence="14 15">
    <name type="scientific">Robinsoniella peoriensis</name>
    <dbReference type="NCBI Taxonomy" id="180332"/>
    <lineage>
        <taxon>Bacteria</taxon>
        <taxon>Bacillati</taxon>
        <taxon>Bacillota</taxon>
        <taxon>Clostridia</taxon>
        <taxon>Lachnospirales</taxon>
        <taxon>Lachnospiraceae</taxon>
        <taxon>Robinsoniella</taxon>
    </lineage>
</organism>
<dbReference type="Proteomes" id="UP000306509">
    <property type="component" value="Unassembled WGS sequence"/>
</dbReference>
<keyword evidence="6" id="KW-0547">Nucleotide-binding</keyword>
<feature type="domain" description="HAMP" evidence="13">
    <location>
        <begin position="294"/>
        <end position="348"/>
    </location>
</feature>
<dbReference type="InterPro" id="IPR036890">
    <property type="entry name" value="HATPase_C_sf"/>
</dbReference>
<feature type="transmembrane region" description="Helical" evidence="12">
    <location>
        <begin position="271"/>
        <end position="292"/>
    </location>
</feature>
<keyword evidence="7 14" id="KW-0418">Kinase</keyword>
<dbReference type="STRING" id="180332.GCA_000797495_01837"/>
<evidence type="ECO:0000256" key="5">
    <source>
        <dbReference type="ARBA" id="ARBA00022692"/>
    </source>
</evidence>
<dbReference type="EMBL" id="QGQD01000074">
    <property type="protein sequence ID" value="TLC99220.1"/>
    <property type="molecule type" value="Genomic_DNA"/>
</dbReference>
<dbReference type="AlphaFoldDB" id="A0A4U8Q3B6"/>
<comment type="subcellular location">
    <subcellularLocation>
        <location evidence="1">Cell membrane</location>
        <topology evidence="1">Multi-pass membrane protein</topology>
    </subcellularLocation>
</comment>
<evidence type="ECO:0000256" key="1">
    <source>
        <dbReference type="ARBA" id="ARBA00004651"/>
    </source>
</evidence>
<evidence type="ECO:0000256" key="12">
    <source>
        <dbReference type="SAM" id="Phobius"/>
    </source>
</evidence>
<keyword evidence="4 14" id="KW-0808">Transferase</keyword>
<dbReference type="Pfam" id="PF02518">
    <property type="entry name" value="HATPase_c"/>
    <property type="match status" value="1"/>
</dbReference>
<evidence type="ECO:0000256" key="6">
    <source>
        <dbReference type="ARBA" id="ARBA00022741"/>
    </source>
</evidence>
<reference evidence="14 15" key="1">
    <citation type="journal article" date="2019" name="Anaerobe">
        <title>Detection of Robinsoniella peoriensis in multiple bone samples of a trauma patient.</title>
        <authorList>
            <person name="Schrottner P."/>
            <person name="Hartwich K."/>
            <person name="Bunk B."/>
            <person name="Schober I."/>
            <person name="Helbig S."/>
            <person name="Rudolph W.W."/>
            <person name="Gunzer F."/>
        </authorList>
    </citation>
    <scope>NUCLEOTIDE SEQUENCE [LARGE SCALE GENOMIC DNA]</scope>
    <source>
        <strain evidence="14 15">DSM 106044</strain>
    </source>
</reference>
<name>A0A4U8Q3B6_9FIRM</name>
<proteinExistence type="predicted"/>
<evidence type="ECO:0000256" key="2">
    <source>
        <dbReference type="ARBA" id="ARBA00022475"/>
    </source>
</evidence>
<keyword evidence="8" id="KW-0067">ATP-binding</keyword>
<dbReference type="SUPFAM" id="SSF55874">
    <property type="entry name" value="ATPase domain of HSP90 chaperone/DNA topoisomerase II/histidine kinase"/>
    <property type="match status" value="1"/>
</dbReference>
<dbReference type="InterPro" id="IPR050640">
    <property type="entry name" value="Bact_2-comp_sensor_kinase"/>
</dbReference>
<gene>
    <name evidence="14" type="ORF">DSM106044_03998</name>
</gene>
<dbReference type="RefSeq" id="WP_138003501.1">
    <property type="nucleotide sequence ID" value="NZ_QGQD01000074.1"/>
</dbReference>
<evidence type="ECO:0000313" key="14">
    <source>
        <dbReference type="EMBL" id="TLC99220.1"/>
    </source>
</evidence>
<accession>A0A4U8Q3B6</accession>
<dbReference type="SMART" id="SM00304">
    <property type="entry name" value="HAMP"/>
    <property type="match status" value="1"/>
</dbReference>
<dbReference type="PANTHER" id="PTHR34220:SF11">
    <property type="entry name" value="SENSOR PROTEIN KINASE HPTS"/>
    <property type="match status" value="1"/>
</dbReference>
<keyword evidence="9 12" id="KW-1133">Transmembrane helix</keyword>
<dbReference type="PROSITE" id="PS50885">
    <property type="entry name" value="HAMP"/>
    <property type="match status" value="1"/>
</dbReference>
<dbReference type="InterPro" id="IPR003660">
    <property type="entry name" value="HAMP_dom"/>
</dbReference>
<dbReference type="GO" id="GO:0005886">
    <property type="term" value="C:plasma membrane"/>
    <property type="evidence" value="ECO:0007669"/>
    <property type="project" value="UniProtKB-SubCell"/>
</dbReference>
<dbReference type="InterPro" id="IPR003594">
    <property type="entry name" value="HATPase_dom"/>
</dbReference>
<keyword evidence="5 12" id="KW-0812">Transmembrane</keyword>
<dbReference type="EC" id="2.7.13.3" evidence="14"/>
<dbReference type="GO" id="GO:0000155">
    <property type="term" value="F:phosphorelay sensor kinase activity"/>
    <property type="evidence" value="ECO:0007669"/>
    <property type="project" value="InterPro"/>
</dbReference>
<evidence type="ECO:0000313" key="15">
    <source>
        <dbReference type="Proteomes" id="UP000306509"/>
    </source>
</evidence>
<dbReference type="Gene3D" id="3.30.565.10">
    <property type="entry name" value="Histidine kinase-like ATPase, C-terminal domain"/>
    <property type="match status" value="1"/>
</dbReference>
<dbReference type="Pfam" id="PF06580">
    <property type="entry name" value="His_kinase"/>
    <property type="match status" value="1"/>
</dbReference>
<evidence type="ECO:0000256" key="11">
    <source>
        <dbReference type="ARBA" id="ARBA00023136"/>
    </source>
</evidence>
<keyword evidence="2" id="KW-1003">Cell membrane</keyword>
<evidence type="ECO:0000259" key="13">
    <source>
        <dbReference type="PROSITE" id="PS50885"/>
    </source>
</evidence>